<dbReference type="OrthoDB" id="388912at2"/>
<dbReference type="SUPFAM" id="SSF48695">
    <property type="entry name" value="Multiheme cytochromes"/>
    <property type="match status" value="1"/>
</dbReference>
<dbReference type="EMBL" id="CP005077">
    <property type="protein sequence ID" value="AGM24819.1"/>
    <property type="molecule type" value="Genomic_DNA"/>
</dbReference>
<gene>
    <name evidence="1" type="ORF">SCHRY_v1c02340</name>
</gene>
<dbReference type="AlphaFoldDB" id="R4UA95"/>
<accession>R4UA95</accession>
<dbReference type="HOGENOM" id="CLU_1685485_0_0_14"/>
<sequence>MNMQKNLYVIFYVEDPNKRRSEKVVKVFTTAEQTVKYLLTKVTIEGKKIIKDNRWILQVFNYIPADDRYEFSKWETAQVKSVVGICTHCHEYFARENNLNMCDSCFLQVQKGLQECDVCHQFFNPIGTKFVSNGDVFPSLACLDCSKDLIKNLKLN</sequence>
<dbReference type="KEGG" id="scr:SCHRY_v1c02340"/>
<evidence type="ECO:0000313" key="2">
    <source>
        <dbReference type="Proteomes" id="UP000013964"/>
    </source>
</evidence>
<organism evidence="1 2">
    <name type="scientific">Spiroplasma chrysopicola DF-1</name>
    <dbReference type="NCBI Taxonomy" id="1276227"/>
    <lineage>
        <taxon>Bacteria</taxon>
        <taxon>Bacillati</taxon>
        <taxon>Mycoplasmatota</taxon>
        <taxon>Mollicutes</taxon>
        <taxon>Entomoplasmatales</taxon>
        <taxon>Spiroplasmataceae</taxon>
        <taxon>Spiroplasma</taxon>
    </lineage>
</organism>
<dbReference type="InterPro" id="IPR036280">
    <property type="entry name" value="Multihaem_cyt_sf"/>
</dbReference>
<dbReference type="Proteomes" id="UP000013964">
    <property type="component" value="Chromosome"/>
</dbReference>
<dbReference type="STRING" id="1276227.SCHRY_v1c02340"/>
<proteinExistence type="predicted"/>
<dbReference type="PATRIC" id="fig|1276227.3.peg.234"/>
<dbReference type="RefSeq" id="WP_016338645.1">
    <property type="nucleotide sequence ID" value="NC_021280.1"/>
</dbReference>
<name>R4UA95_9MOLU</name>
<protein>
    <submittedName>
        <fullName evidence="1">Uncharacterized protein</fullName>
    </submittedName>
</protein>
<keyword evidence="2" id="KW-1185">Reference proteome</keyword>
<evidence type="ECO:0000313" key="1">
    <source>
        <dbReference type="EMBL" id="AGM24819.1"/>
    </source>
</evidence>
<reference evidence="1 2" key="1">
    <citation type="journal article" date="2013" name="Genome Biol. Evol.">
        <title>Complete genomes of two dipteran-associated spiroplasmas provided insights into the origin, dynamics, and impacts of viral invasion in spiroplasma.</title>
        <authorList>
            <person name="Ku C."/>
            <person name="Lo W.S."/>
            <person name="Chen L.L."/>
            <person name="Kuo C.H."/>
        </authorList>
    </citation>
    <scope>NUCLEOTIDE SEQUENCE [LARGE SCALE GENOMIC DNA]</scope>
    <source>
        <strain evidence="1 2">DF-1</strain>
    </source>
</reference>